<evidence type="ECO:0000256" key="11">
    <source>
        <dbReference type="ARBA" id="ARBA00023012"/>
    </source>
</evidence>
<dbReference type="Pfam" id="PF02518">
    <property type="entry name" value="HATPase_c"/>
    <property type="match status" value="1"/>
</dbReference>
<feature type="compositionally biased region" description="Low complexity" evidence="12">
    <location>
        <begin position="864"/>
        <end position="874"/>
    </location>
</feature>
<dbReference type="SUPFAM" id="SSF55874">
    <property type="entry name" value="ATPase domain of HSP90 chaperone/DNA topoisomerase II/histidine kinase"/>
    <property type="match status" value="1"/>
</dbReference>
<comment type="caution">
    <text evidence="15">The sequence shown here is derived from an EMBL/GenBank/DDBJ whole genome shotgun (WGS) entry which is preliminary data.</text>
</comment>
<evidence type="ECO:0000256" key="3">
    <source>
        <dbReference type="ARBA" id="ARBA00012438"/>
    </source>
</evidence>
<dbReference type="SMART" id="SM00304">
    <property type="entry name" value="HAMP"/>
    <property type="match status" value="1"/>
</dbReference>
<evidence type="ECO:0000256" key="12">
    <source>
        <dbReference type="SAM" id="MobiDB-lite"/>
    </source>
</evidence>
<dbReference type="Proteomes" id="UP001165079">
    <property type="component" value="Unassembled WGS sequence"/>
</dbReference>
<feature type="region of interest" description="Disordered" evidence="12">
    <location>
        <begin position="861"/>
        <end position="884"/>
    </location>
</feature>
<name>A0A9W6SIR2_9ACTN</name>
<protein>
    <recommendedName>
        <fullName evidence="3">histidine kinase</fullName>
        <ecNumber evidence="3">2.7.13.3</ecNumber>
    </recommendedName>
</protein>
<keyword evidence="7" id="KW-0547">Nucleotide-binding</keyword>
<dbReference type="GO" id="GO:0016020">
    <property type="term" value="C:membrane"/>
    <property type="evidence" value="ECO:0007669"/>
    <property type="project" value="UniProtKB-SubCell"/>
</dbReference>
<evidence type="ECO:0000256" key="5">
    <source>
        <dbReference type="ARBA" id="ARBA00022679"/>
    </source>
</evidence>
<feature type="region of interest" description="Disordered" evidence="12">
    <location>
        <begin position="707"/>
        <end position="762"/>
    </location>
</feature>
<dbReference type="Gene3D" id="3.30.565.10">
    <property type="entry name" value="Histidine kinase-like ATPase, C-terminal domain"/>
    <property type="match status" value="1"/>
</dbReference>
<keyword evidence="4" id="KW-0597">Phosphoprotein</keyword>
<evidence type="ECO:0000256" key="13">
    <source>
        <dbReference type="SAM" id="Phobius"/>
    </source>
</evidence>
<evidence type="ECO:0000256" key="7">
    <source>
        <dbReference type="ARBA" id="ARBA00022741"/>
    </source>
</evidence>
<dbReference type="InterPro" id="IPR036890">
    <property type="entry name" value="HATPase_C_sf"/>
</dbReference>
<dbReference type="CDD" id="cd06225">
    <property type="entry name" value="HAMP"/>
    <property type="match status" value="1"/>
</dbReference>
<sequence length="884" mass="94565">MLVTVPLATAVAFAALAVATTVGDALQAHRLRTLVVAADAVGDLSHRLQIERTAAVEGLAHQELGTDPFLASARDTDVAVKKYADARDRLGEFGPNLTSLLDRMDRQLKDLPRLRRQVSGGAMTASATAFRYRILLGDLVTYRESIVQNGGARGDNADRIRAAAALAQAAEYAGAEQITVDRAIESGRLTPAAQQEITAARSGYLESMRTFETLSGAGWLARYQAEMSQDAVTVQVLEDAVSRVRPGRAIKIDDEAWIEAMDKRLAHIDAVQSTVDADVVKAISDLRTTERVWGGLQAGLVLIAVIVALWLAVRLGRPVVLGLRRLRDAADRVASADLPMAVAKLNSGDGLGDLTPDQFAGRNTKLLPAKGSDELAEVARAFNAVHTEAVRVAAEQAVLRLHIARMFVELARRGNSLTGRLTRALDAAQHTEEDPEALDRLFAFDHMVTLLSRRNNSLLVLGGSSPAHARVNDEPVADVLKAAQGQVEHYKRVHIGEIAEGMAVKAKLIDEMVILLAELIDNATRFSQHVLVSASALADRTIIQISDDGIGIEPPQREALNARLAYPKLDLDSLHSMGMTVVGTIAERHGITVELRGGPDGGTIAEVTVPAAILVKEEPREAAPDAPAEPATASGPAAPLFQRRDEGHAGIRRDMLPERPAPEPQMVAEEIPALFAPEPPPEPEPIVDGHSLPLDEFIAEATGTPIATEAPVATETPVPEAAAAPVEEPETAEPFEEPETLAHPVHEPEPLDSRWPIEPAAPVADGYSRPLDAPLVKPSPLPLTQRVPTARLPVEDETPTEVIPVITDDMPDPRGHDALPVLPRRAPMAHLVPGGMPATAEAPVSDYRDPASVGATFAAYKRGTSSTNTTLSMTTDREQDSDRA</sequence>
<dbReference type="Pfam" id="PF00672">
    <property type="entry name" value="HAMP"/>
    <property type="match status" value="1"/>
</dbReference>
<comment type="catalytic activity">
    <reaction evidence="1">
        <text>ATP + protein L-histidine = ADP + protein N-phospho-L-histidine.</text>
        <dbReference type="EC" id="2.7.13.3"/>
    </reaction>
</comment>
<keyword evidence="5" id="KW-0808">Transferase</keyword>
<dbReference type="Pfam" id="PF08376">
    <property type="entry name" value="NIT"/>
    <property type="match status" value="1"/>
</dbReference>
<dbReference type="PROSITE" id="PS50885">
    <property type="entry name" value="HAMP"/>
    <property type="match status" value="1"/>
</dbReference>
<evidence type="ECO:0000256" key="2">
    <source>
        <dbReference type="ARBA" id="ARBA00004370"/>
    </source>
</evidence>
<dbReference type="InterPro" id="IPR050980">
    <property type="entry name" value="2C_sensor_his_kinase"/>
</dbReference>
<dbReference type="SMART" id="SM00387">
    <property type="entry name" value="HATPase_c"/>
    <property type="match status" value="1"/>
</dbReference>
<evidence type="ECO:0000256" key="8">
    <source>
        <dbReference type="ARBA" id="ARBA00022777"/>
    </source>
</evidence>
<evidence type="ECO:0000259" key="14">
    <source>
        <dbReference type="PROSITE" id="PS50885"/>
    </source>
</evidence>
<dbReference type="EC" id="2.7.13.3" evidence="3"/>
<dbReference type="PANTHER" id="PTHR44936:SF9">
    <property type="entry name" value="SENSOR PROTEIN CREC"/>
    <property type="match status" value="1"/>
</dbReference>
<feature type="region of interest" description="Disordered" evidence="12">
    <location>
        <begin position="620"/>
        <end position="643"/>
    </location>
</feature>
<dbReference type="EMBL" id="BSTX01000001">
    <property type="protein sequence ID" value="GLZ76753.1"/>
    <property type="molecule type" value="Genomic_DNA"/>
</dbReference>
<evidence type="ECO:0000313" key="15">
    <source>
        <dbReference type="EMBL" id="GLZ76753.1"/>
    </source>
</evidence>
<keyword evidence="9" id="KW-0067">ATP-binding</keyword>
<keyword evidence="10 13" id="KW-1133">Transmembrane helix</keyword>
<accession>A0A9W6SIR2</accession>
<dbReference type="GO" id="GO:0000160">
    <property type="term" value="P:phosphorelay signal transduction system"/>
    <property type="evidence" value="ECO:0007669"/>
    <property type="project" value="UniProtKB-KW"/>
</dbReference>
<dbReference type="GO" id="GO:0004673">
    <property type="term" value="F:protein histidine kinase activity"/>
    <property type="evidence" value="ECO:0007669"/>
    <property type="project" value="UniProtKB-EC"/>
</dbReference>
<dbReference type="InterPro" id="IPR013587">
    <property type="entry name" value="Nitrate/nitrite_sensing"/>
</dbReference>
<dbReference type="PANTHER" id="PTHR44936">
    <property type="entry name" value="SENSOR PROTEIN CREC"/>
    <property type="match status" value="1"/>
</dbReference>
<dbReference type="InterPro" id="IPR003660">
    <property type="entry name" value="HAMP_dom"/>
</dbReference>
<feature type="domain" description="HAMP" evidence="14">
    <location>
        <begin position="317"/>
        <end position="394"/>
    </location>
</feature>
<gene>
    <name evidence="15" type="ORF">Afil01_15600</name>
</gene>
<dbReference type="AlphaFoldDB" id="A0A9W6SIR2"/>
<feature type="transmembrane region" description="Helical" evidence="13">
    <location>
        <begin position="292"/>
        <end position="315"/>
    </location>
</feature>
<dbReference type="InterPro" id="IPR003594">
    <property type="entry name" value="HATPase_dom"/>
</dbReference>
<evidence type="ECO:0000256" key="1">
    <source>
        <dbReference type="ARBA" id="ARBA00000085"/>
    </source>
</evidence>
<feature type="compositionally biased region" description="Low complexity" evidence="12">
    <location>
        <begin position="624"/>
        <end position="633"/>
    </location>
</feature>
<dbReference type="Gene3D" id="6.10.340.10">
    <property type="match status" value="1"/>
</dbReference>
<feature type="compositionally biased region" description="Basic and acidic residues" evidence="12">
    <location>
        <begin position="875"/>
        <end position="884"/>
    </location>
</feature>
<keyword evidence="11" id="KW-0902">Two-component regulatory system</keyword>
<keyword evidence="16" id="KW-1185">Reference proteome</keyword>
<organism evidence="15 16">
    <name type="scientific">Actinorhabdospora filicis</name>
    <dbReference type="NCBI Taxonomy" id="1785913"/>
    <lineage>
        <taxon>Bacteria</taxon>
        <taxon>Bacillati</taxon>
        <taxon>Actinomycetota</taxon>
        <taxon>Actinomycetes</taxon>
        <taxon>Micromonosporales</taxon>
        <taxon>Micromonosporaceae</taxon>
        <taxon>Actinorhabdospora</taxon>
    </lineage>
</organism>
<reference evidence="15" key="1">
    <citation type="submission" date="2023-03" db="EMBL/GenBank/DDBJ databases">
        <title>Actinorhabdospora filicis NBRC 111898.</title>
        <authorList>
            <person name="Ichikawa N."/>
            <person name="Sato H."/>
            <person name="Tonouchi N."/>
        </authorList>
    </citation>
    <scope>NUCLEOTIDE SEQUENCE</scope>
    <source>
        <strain evidence="15">NBRC 111898</strain>
    </source>
</reference>
<feature type="compositionally biased region" description="Low complexity" evidence="12">
    <location>
        <begin position="707"/>
        <end position="726"/>
    </location>
</feature>
<evidence type="ECO:0000256" key="4">
    <source>
        <dbReference type="ARBA" id="ARBA00022553"/>
    </source>
</evidence>
<evidence type="ECO:0000256" key="6">
    <source>
        <dbReference type="ARBA" id="ARBA00022692"/>
    </source>
</evidence>
<proteinExistence type="predicted"/>
<keyword evidence="13" id="KW-0472">Membrane</keyword>
<feature type="compositionally biased region" description="Acidic residues" evidence="12">
    <location>
        <begin position="727"/>
        <end position="739"/>
    </location>
</feature>
<evidence type="ECO:0000313" key="16">
    <source>
        <dbReference type="Proteomes" id="UP001165079"/>
    </source>
</evidence>
<keyword evidence="8" id="KW-0418">Kinase</keyword>
<comment type="subcellular location">
    <subcellularLocation>
        <location evidence="2">Membrane</location>
    </subcellularLocation>
</comment>
<evidence type="ECO:0000256" key="9">
    <source>
        <dbReference type="ARBA" id="ARBA00022840"/>
    </source>
</evidence>
<dbReference type="GO" id="GO:0005524">
    <property type="term" value="F:ATP binding"/>
    <property type="evidence" value="ECO:0007669"/>
    <property type="project" value="UniProtKB-KW"/>
</dbReference>
<evidence type="ECO:0000256" key="10">
    <source>
        <dbReference type="ARBA" id="ARBA00022989"/>
    </source>
</evidence>
<keyword evidence="6 13" id="KW-0812">Transmembrane</keyword>